<dbReference type="SUPFAM" id="SSF141523">
    <property type="entry name" value="L,D-transpeptidase catalytic domain-like"/>
    <property type="match status" value="1"/>
</dbReference>
<proteinExistence type="inferred from homology"/>
<dbReference type="PANTHER" id="PTHR30582:SF2">
    <property type="entry name" value="L,D-TRANSPEPTIDASE YCIB-RELATED"/>
    <property type="match status" value="1"/>
</dbReference>
<keyword evidence="9" id="KW-0573">Peptidoglycan synthesis</keyword>
<comment type="subcellular location">
    <subcellularLocation>
        <location evidence="1">Cell membrane</location>
        <topology evidence="1">Multi-pass membrane protein</topology>
    </subcellularLocation>
</comment>
<dbReference type="CDD" id="cd16913">
    <property type="entry name" value="YkuD_like"/>
    <property type="match status" value="1"/>
</dbReference>
<dbReference type="OrthoDB" id="463216at2"/>
<keyword evidence="8" id="KW-0133">Cell shape</keyword>
<feature type="domain" description="L,D-TPase catalytic" evidence="15">
    <location>
        <begin position="53"/>
        <end position="124"/>
    </location>
</feature>
<feature type="transmembrane region" description="Helical" evidence="14">
    <location>
        <begin position="245"/>
        <end position="269"/>
    </location>
</feature>
<dbReference type="GO" id="GO:0018104">
    <property type="term" value="P:peptidoglycan-protein cross-linking"/>
    <property type="evidence" value="ECO:0007669"/>
    <property type="project" value="TreeGrafter"/>
</dbReference>
<dbReference type="KEGG" id="rpod:E0E05_08245"/>
<evidence type="ECO:0000256" key="9">
    <source>
        <dbReference type="ARBA" id="ARBA00022984"/>
    </source>
</evidence>
<dbReference type="GO" id="GO:0005886">
    <property type="term" value="C:plasma membrane"/>
    <property type="evidence" value="ECO:0007669"/>
    <property type="project" value="UniProtKB-SubCell"/>
</dbReference>
<keyword evidence="12" id="KW-0961">Cell wall biogenesis/degradation</keyword>
<dbReference type="GO" id="GO:0016740">
    <property type="term" value="F:transferase activity"/>
    <property type="evidence" value="ECO:0007669"/>
    <property type="project" value="UniProtKB-KW"/>
</dbReference>
<evidence type="ECO:0000256" key="1">
    <source>
        <dbReference type="ARBA" id="ARBA00004651"/>
    </source>
</evidence>
<keyword evidence="10 14" id="KW-1133">Transmembrane helix</keyword>
<evidence type="ECO:0000313" key="16">
    <source>
        <dbReference type="EMBL" id="QBK30584.1"/>
    </source>
</evidence>
<dbReference type="Pfam" id="PF04226">
    <property type="entry name" value="Transgly_assoc"/>
    <property type="match status" value="1"/>
</dbReference>
<evidence type="ECO:0000256" key="8">
    <source>
        <dbReference type="ARBA" id="ARBA00022960"/>
    </source>
</evidence>
<evidence type="ECO:0000256" key="10">
    <source>
        <dbReference type="ARBA" id="ARBA00022989"/>
    </source>
</evidence>
<reference evidence="16 17" key="1">
    <citation type="journal article" date="2017" name="Int. J. Syst. Evol. Microbiol.">
        <title>Roseitalea porphyridii gen. nov., sp. nov., isolated from a red alga, and reclassification of Hoeflea suaedae Chung et al. 2013 as Pseudohoeflea suaedae gen. nov., comb. nov.</title>
        <authorList>
            <person name="Hyeon J.W."/>
            <person name="Jeong S.E."/>
            <person name="Baek K."/>
            <person name="Jeon C.O."/>
        </authorList>
    </citation>
    <scope>NUCLEOTIDE SEQUENCE [LARGE SCALE GENOMIC DNA]</scope>
    <source>
        <strain evidence="16 17">MA7-20</strain>
    </source>
</reference>
<feature type="compositionally biased region" description="Polar residues" evidence="13">
    <location>
        <begin position="103"/>
        <end position="116"/>
    </location>
</feature>
<accession>A0A4P6V1M6</accession>
<evidence type="ECO:0000256" key="3">
    <source>
        <dbReference type="ARBA" id="ARBA00005992"/>
    </source>
</evidence>
<keyword evidence="6" id="KW-0808">Transferase</keyword>
<dbReference type="GO" id="GO:0005576">
    <property type="term" value="C:extracellular region"/>
    <property type="evidence" value="ECO:0007669"/>
    <property type="project" value="TreeGrafter"/>
</dbReference>
<dbReference type="Proteomes" id="UP000293719">
    <property type="component" value="Chromosome"/>
</dbReference>
<feature type="transmembrane region" description="Helical" evidence="14">
    <location>
        <begin position="183"/>
        <end position="208"/>
    </location>
</feature>
<evidence type="ECO:0000256" key="2">
    <source>
        <dbReference type="ARBA" id="ARBA00004752"/>
    </source>
</evidence>
<evidence type="ECO:0000256" key="6">
    <source>
        <dbReference type="ARBA" id="ARBA00022679"/>
    </source>
</evidence>
<dbReference type="InterPro" id="IPR007341">
    <property type="entry name" value="Transgly_assoc"/>
</dbReference>
<evidence type="ECO:0000313" key="17">
    <source>
        <dbReference type="Proteomes" id="UP000293719"/>
    </source>
</evidence>
<comment type="similarity">
    <text evidence="4">Belongs to the UPF0410 family.</text>
</comment>
<evidence type="ECO:0000256" key="4">
    <source>
        <dbReference type="ARBA" id="ARBA00011006"/>
    </source>
</evidence>
<gene>
    <name evidence="16" type="ORF">E0E05_08245</name>
</gene>
<dbReference type="GO" id="GO:0008360">
    <property type="term" value="P:regulation of cell shape"/>
    <property type="evidence" value="ECO:0007669"/>
    <property type="project" value="UniProtKB-KW"/>
</dbReference>
<feature type="compositionally biased region" description="Low complexity" evidence="13">
    <location>
        <begin position="117"/>
        <end position="145"/>
    </location>
</feature>
<dbReference type="PANTHER" id="PTHR30582">
    <property type="entry name" value="L,D-TRANSPEPTIDASE"/>
    <property type="match status" value="1"/>
</dbReference>
<feature type="region of interest" description="Disordered" evidence="13">
    <location>
        <begin position="100"/>
        <end position="149"/>
    </location>
</feature>
<comment type="similarity">
    <text evidence="3">Belongs to the YkuD family.</text>
</comment>
<protein>
    <submittedName>
        <fullName evidence="16">GlsB/YeaQ/YmgE family stress response membrane protein</fullName>
    </submittedName>
</protein>
<dbReference type="GO" id="GO:0071555">
    <property type="term" value="P:cell wall organization"/>
    <property type="evidence" value="ECO:0007669"/>
    <property type="project" value="UniProtKB-KW"/>
</dbReference>
<sequence>MLTRRSFLAGGTGIVALTAAPNALSRQVYKDATELQPGEFTWEPDLSPSGAVAVIVSLPEQLVHVYRNGVRIAVSTCSTGKPGHSTPTGVFTVLQKDADHRSSTYNNTPMPNMNRLTWSSRSSTPPTAPSPSTSSSASSDGAAPSGVHHGEEGANMTRLLVAPVAWAGVLVALPAAAQDETAQAVGMAVGGIIGIVLMIVIGAVVGWLASMIVKGSGSGLIGDILFGIGGSILAGYLLPLMGISIGGAFGSFLAALLGAVILIVIVRLIRKAAA</sequence>
<evidence type="ECO:0000256" key="14">
    <source>
        <dbReference type="SAM" id="Phobius"/>
    </source>
</evidence>
<organism evidence="16 17">
    <name type="scientific">Roseitalea porphyridii</name>
    <dbReference type="NCBI Taxonomy" id="1852022"/>
    <lineage>
        <taxon>Bacteria</taxon>
        <taxon>Pseudomonadati</taxon>
        <taxon>Pseudomonadota</taxon>
        <taxon>Alphaproteobacteria</taxon>
        <taxon>Hyphomicrobiales</taxon>
        <taxon>Ahrensiaceae</taxon>
        <taxon>Roseitalea</taxon>
    </lineage>
</organism>
<evidence type="ECO:0000256" key="11">
    <source>
        <dbReference type="ARBA" id="ARBA00023136"/>
    </source>
</evidence>
<keyword evidence="11 14" id="KW-0472">Membrane</keyword>
<dbReference type="InterPro" id="IPR050979">
    <property type="entry name" value="LD-transpeptidase"/>
</dbReference>
<keyword evidence="17" id="KW-1185">Reference proteome</keyword>
<dbReference type="AlphaFoldDB" id="A0A4P6V1M6"/>
<feature type="transmembrane region" description="Helical" evidence="14">
    <location>
        <begin position="220"/>
        <end position="239"/>
    </location>
</feature>
<evidence type="ECO:0000256" key="12">
    <source>
        <dbReference type="ARBA" id="ARBA00023316"/>
    </source>
</evidence>
<dbReference type="Gene3D" id="2.40.440.10">
    <property type="entry name" value="L,D-transpeptidase catalytic domain-like"/>
    <property type="match status" value="1"/>
</dbReference>
<evidence type="ECO:0000259" key="15">
    <source>
        <dbReference type="Pfam" id="PF03734"/>
    </source>
</evidence>
<dbReference type="GO" id="GO:0071972">
    <property type="term" value="F:peptidoglycan L,D-transpeptidase activity"/>
    <property type="evidence" value="ECO:0007669"/>
    <property type="project" value="TreeGrafter"/>
</dbReference>
<dbReference type="InterPro" id="IPR005490">
    <property type="entry name" value="LD_TPept_cat_dom"/>
</dbReference>
<evidence type="ECO:0000256" key="5">
    <source>
        <dbReference type="ARBA" id="ARBA00022475"/>
    </source>
</evidence>
<comment type="pathway">
    <text evidence="2">Cell wall biogenesis; peptidoglycan biosynthesis.</text>
</comment>
<name>A0A4P6V1M6_9HYPH</name>
<dbReference type="UniPathway" id="UPA00219"/>
<keyword evidence="5" id="KW-1003">Cell membrane</keyword>
<dbReference type="Pfam" id="PF03734">
    <property type="entry name" value="YkuD"/>
    <property type="match status" value="1"/>
</dbReference>
<evidence type="ECO:0000256" key="13">
    <source>
        <dbReference type="SAM" id="MobiDB-lite"/>
    </source>
</evidence>
<dbReference type="EMBL" id="CP036532">
    <property type="protein sequence ID" value="QBK30584.1"/>
    <property type="molecule type" value="Genomic_DNA"/>
</dbReference>
<feature type="transmembrane region" description="Helical" evidence="14">
    <location>
        <begin position="159"/>
        <end position="177"/>
    </location>
</feature>
<keyword evidence="7 14" id="KW-0812">Transmembrane</keyword>
<evidence type="ECO:0000256" key="7">
    <source>
        <dbReference type="ARBA" id="ARBA00022692"/>
    </source>
</evidence>
<dbReference type="InterPro" id="IPR038063">
    <property type="entry name" value="Transpep_catalytic_dom"/>
</dbReference>